<dbReference type="InParanoid" id="A0A136IU30"/>
<comment type="similarity">
    <text evidence="2">Belongs to the D-isomer specific 2-hydroxyacid dehydrogenase family.</text>
</comment>
<accession>A0A136IU30</accession>
<name>A0A136IU30_9PEZI</name>
<dbReference type="InterPro" id="IPR036291">
    <property type="entry name" value="NAD(P)-bd_dom_sf"/>
</dbReference>
<dbReference type="InterPro" id="IPR006139">
    <property type="entry name" value="D-isomer_2_OHA_DH_cat_dom"/>
</dbReference>
<dbReference type="PANTHER" id="PTHR10996">
    <property type="entry name" value="2-HYDROXYACID DEHYDROGENASE-RELATED"/>
    <property type="match status" value="1"/>
</dbReference>
<dbReference type="Gene3D" id="3.40.50.720">
    <property type="entry name" value="NAD(P)-binding Rossmann-like Domain"/>
    <property type="match status" value="2"/>
</dbReference>
<organism evidence="6 7">
    <name type="scientific">Microdochium bolleyi</name>
    <dbReference type="NCBI Taxonomy" id="196109"/>
    <lineage>
        <taxon>Eukaryota</taxon>
        <taxon>Fungi</taxon>
        <taxon>Dikarya</taxon>
        <taxon>Ascomycota</taxon>
        <taxon>Pezizomycotina</taxon>
        <taxon>Sordariomycetes</taxon>
        <taxon>Xylariomycetidae</taxon>
        <taxon>Xylariales</taxon>
        <taxon>Microdochiaceae</taxon>
        <taxon>Microdochium</taxon>
    </lineage>
</organism>
<dbReference type="SUPFAM" id="SSF51735">
    <property type="entry name" value="NAD(P)-binding Rossmann-fold domains"/>
    <property type="match status" value="1"/>
</dbReference>
<dbReference type="GO" id="GO:0051287">
    <property type="term" value="F:NAD binding"/>
    <property type="evidence" value="ECO:0007669"/>
    <property type="project" value="InterPro"/>
</dbReference>
<evidence type="ECO:0000313" key="7">
    <source>
        <dbReference type="Proteomes" id="UP000070501"/>
    </source>
</evidence>
<evidence type="ECO:0000259" key="4">
    <source>
        <dbReference type="Pfam" id="PF00389"/>
    </source>
</evidence>
<dbReference type="InterPro" id="IPR029752">
    <property type="entry name" value="D-isomer_DH_CS1"/>
</dbReference>
<feature type="region of interest" description="Disordered" evidence="3">
    <location>
        <begin position="1"/>
        <end position="20"/>
    </location>
</feature>
<dbReference type="STRING" id="196109.A0A136IU30"/>
<feature type="domain" description="D-isomer specific 2-hydroxyacid dehydrogenase NAD-binding" evidence="5">
    <location>
        <begin position="122"/>
        <end position="300"/>
    </location>
</feature>
<dbReference type="SUPFAM" id="SSF52283">
    <property type="entry name" value="Formate/glycerate dehydrogenase catalytic domain-like"/>
    <property type="match status" value="1"/>
</dbReference>
<dbReference type="AlphaFoldDB" id="A0A136IU30"/>
<dbReference type="GO" id="GO:0016618">
    <property type="term" value="F:hydroxypyruvate reductase [NAD(P)H] activity"/>
    <property type="evidence" value="ECO:0007669"/>
    <property type="project" value="TreeGrafter"/>
</dbReference>
<evidence type="ECO:0000256" key="2">
    <source>
        <dbReference type="RuleBase" id="RU003719"/>
    </source>
</evidence>
<gene>
    <name evidence="6" type="ORF">Micbo1qcDRAFT_214990</name>
</gene>
<sequence>MAPGLLSDAGDGATGPSATPKPTVYVLDPFKPQVIEFVQQHFDAILPGTPGHQDWRAKAQYLLIRSSYLTAQDVDNCPNLLAIGKQGVGIDKIDAAACAARGIKIFNTPGVNARAVAELVLALASSVARCTGAITRRQNAGKPVPKETCKGLILHKRPIGVIGMGNIGKTVATIFRGAYEAPIIAYDPYMPADAWSDLPHTRVSSIEKLLRASDIVSVHVPLTDSTRNLIALPELRLIGPEGIVINTARGGIVNEADLESAVREGIIWGAGLDCHEQEPPTQERYGSLWMENVVSTPHIGAATEQTQIETGMAAAQRLHEYIAARGSQ</sequence>
<dbReference type="Pfam" id="PF02826">
    <property type="entry name" value="2-Hacid_dh_C"/>
    <property type="match status" value="1"/>
</dbReference>
<proteinExistence type="inferred from homology"/>
<dbReference type="Pfam" id="PF00389">
    <property type="entry name" value="2-Hacid_dh"/>
    <property type="match status" value="1"/>
</dbReference>
<evidence type="ECO:0000259" key="5">
    <source>
        <dbReference type="Pfam" id="PF02826"/>
    </source>
</evidence>
<keyword evidence="7" id="KW-1185">Reference proteome</keyword>
<reference evidence="7" key="1">
    <citation type="submission" date="2016-02" db="EMBL/GenBank/DDBJ databases">
        <title>Draft genome sequence of Microdochium bolleyi, a fungal endophyte of beachgrass.</title>
        <authorList>
            <consortium name="DOE Joint Genome Institute"/>
            <person name="David A.S."/>
            <person name="May G."/>
            <person name="Haridas S."/>
            <person name="Lim J."/>
            <person name="Wang M."/>
            <person name="Labutti K."/>
            <person name="Lipzen A."/>
            <person name="Barry K."/>
            <person name="Grigoriev I.V."/>
        </authorList>
    </citation>
    <scope>NUCLEOTIDE SEQUENCE [LARGE SCALE GENOMIC DNA]</scope>
    <source>
        <strain evidence="7">J235TASD1</strain>
    </source>
</reference>
<protein>
    <submittedName>
        <fullName evidence="6">D-isomer specific 2-hydroxyacid dehydrogenase</fullName>
    </submittedName>
</protein>
<evidence type="ECO:0000256" key="1">
    <source>
        <dbReference type="ARBA" id="ARBA00023002"/>
    </source>
</evidence>
<feature type="domain" description="D-isomer specific 2-hydroxyacid dehydrogenase catalytic" evidence="4">
    <location>
        <begin position="25"/>
        <end position="324"/>
    </location>
</feature>
<dbReference type="EMBL" id="KQ964259">
    <property type="protein sequence ID" value="KXJ88333.1"/>
    <property type="molecule type" value="Genomic_DNA"/>
</dbReference>
<dbReference type="PROSITE" id="PS00065">
    <property type="entry name" value="D_2_HYDROXYACID_DH_1"/>
    <property type="match status" value="1"/>
</dbReference>
<dbReference type="OrthoDB" id="298012at2759"/>
<keyword evidence="1 2" id="KW-0560">Oxidoreductase</keyword>
<dbReference type="InterPro" id="IPR050223">
    <property type="entry name" value="D-isomer_2-hydroxyacid_DH"/>
</dbReference>
<dbReference type="Proteomes" id="UP000070501">
    <property type="component" value="Unassembled WGS sequence"/>
</dbReference>
<dbReference type="PANTHER" id="PTHR10996:SF264">
    <property type="entry name" value="HYPOTHETICAL D-ISOMER SPECIFIC 2-HYDROXYACID DEHYDROGENASE (EUROFUNG)"/>
    <property type="match status" value="1"/>
</dbReference>
<evidence type="ECO:0000256" key="3">
    <source>
        <dbReference type="SAM" id="MobiDB-lite"/>
    </source>
</evidence>
<evidence type="ECO:0000313" key="6">
    <source>
        <dbReference type="EMBL" id="KXJ88333.1"/>
    </source>
</evidence>
<dbReference type="GO" id="GO:0005829">
    <property type="term" value="C:cytosol"/>
    <property type="evidence" value="ECO:0007669"/>
    <property type="project" value="TreeGrafter"/>
</dbReference>
<dbReference type="GO" id="GO:0030267">
    <property type="term" value="F:glyoxylate reductase (NADPH) activity"/>
    <property type="evidence" value="ECO:0007669"/>
    <property type="project" value="TreeGrafter"/>
</dbReference>
<dbReference type="InterPro" id="IPR006140">
    <property type="entry name" value="D-isomer_DH_NAD-bd"/>
</dbReference>